<reference evidence="3 4" key="1">
    <citation type="submission" date="2014-10" db="EMBL/GenBank/DDBJ databases">
        <title>Draft genome of the hookworm Ancylostoma caninum.</title>
        <authorList>
            <person name="Mitreva M."/>
        </authorList>
    </citation>
    <scope>NUCLEOTIDE SEQUENCE [LARGE SCALE GENOMIC DNA]</scope>
    <source>
        <strain evidence="3 4">Baltimore</strain>
    </source>
</reference>
<feature type="signal peptide" evidence="2">
    <location>
        <begin position="1"/>
        <end position="16"/>
    </location>
</feature>
<dbReference type="Proteomes" id="UP000252519">
    <property type="component" value="Unassembled WGS sequence"/>
</dbReference>
<evidence type="ECO:0000256" key="2">
    <source>
        <dbReference type="SAM" id="SignalP"/>
    </source>
</evidence>
<gene>
    <name evidence="3" type="ORF">ANCCAN_00148</name>
</gene>
<name>A0A368HAN4_ANCCA</name>
<evidence type="ECO:0000256" key="1">
    <source>
        <dbReference type="SAM" id="MobiDB-lite"/>
    </source>
</evidence>
<feature type="chain" id="PRO_5016604903" evidence="2">
    <location>
        <begin position="17"/>
        <end position="195"/>
    </location>
</feature>
<protein>
    <submittedName>
        <fullName evidence="3">Uncharacterized protein</fullName>
    </submittedName>
</protein>
<feature type="region of interest" description="Disordered" evidence="1">
    <location>
        <begin position="22"/>
        <end position="82"/>
    </location>
</feature>
<organism evidence="3 4">
    <name type="scientific">Ancylostoma caninum</name>
    <name type="common">Dog hookworm</name>
    <dbReference type="NCBI Taxonomy" id="29170"/>
    <lineage>
        <taxon>Eukaryota</taxon>
        <taxon>Metazoa</taxon>
        <taxon>Ecdysozoa</taxon>
        <taxon>Nematoda</taxon>
        <taxon>Chromadorea</taxon>
        <taxon>Rhabditida</taxon>
        <taxon>Rhabditina</taxon>
        <taxon>Rhabditomorpha</taxon>
        <taxon>Strongyloidea</taxon>
        <taxon>Ancylostomatidae</taxon>
        <taxon>Ancylostomatinae</taxon>
        <taxon>Ancylostoma</taxon>
    </lineage>
</organism>
<feature type="compositionally biased region" description="Pro residues" evidence="1">
    <location>
        <begin position="58"/>
        <end position="71"/>
    </location>
</feature>
<dbReference type="OrthoDB" id="10356750at2759"/>
<dbReference type="AlphaFoldDB" id="A0A368HAN4"/>
<feature type="compositionally biased region" description="Pro residues" evidence="1">
    <location>
        <begin position="26"/>
        <end position="39"/>
    </location>
</feature>
<accession>A0A368HAN4</accession>
<proteinExistence type="predicted"/>
<keyword evidence="4" id="KW-1185">Reference proteome</keyword>
<evidence type="ECO:0000313" key="4">
    <source>
        <dbReference type="Proteomes" id="UP000252519"/>
    </source>
</evidence>
<evidence type="ECO:0000313" key="3">
    <source>
        <dbReference type="EMBL" id="RCN53654.1"/>
    </source>
</evidence>
<keyword evidence="2" id="KW-0732">Signal</keyword>
<dbReference type="EMBL" id="JOJR01000001">
    <property type="protein sequence ID" value="RCN53654.1"/>
    <property type="molecule type" value="Genomic_DNA"/>
</dbReference>
<comment type="caution">
    <text evidence="3">The sequence shown here is derived from an EMBL/GenBank/DDBJ whole genome shotgun (WGS) entry which is preliminary data.</text>
</comment>
<sequence>MWKLVLVAFVAISVEAQYQNSVPVVGAPPAPPPPPPPGYYPEKEVYGVDSPYHEPAPAHYPPPPPPPQPYPPHHHHHGPYDSSEESMYDTCNSCYKLKTTCHDTPRGYRCEKPRVTYFTKVDGCQRAVLTCRGGERDLMKIVTKYDEVLTEGYAADKLLKCKKGRWTTYDIDDREREFRTVRCLRKKEENHHHHH</sequence>